<dbReference type="Proteomes" id="UP000499080">
    <property type="component" value="Unassembled WGS sequence"/>
</dbReference>
<gene>
    <name evidence="2" type="ORF">AVEN_243600_1</name>
</gene>
<sequence>MLVQDRGTHHNLGFASRWQSASSICFLLLTLHWARSAHTAGGCWLRYEHLVPIFVLGISVQSGHWNIGSSGTVDQSASSPWLEKLDRSCHSSNLWINCVF</sequence>
<evidence type="ECO:0000256" key="1">
    <source>
        <dbReference type="SAM" id="SignalP"/>
    </source>
</evidence>
<name>A0A4Y2A660_ARAVE</name>
<organism evidence="2 3">
    <name type="scientific">Araneus ventricosus</name>
    <name type="common">Orbweaver spider</name>
    <name type="synonym">Epeira ventricosa</name>
    <dbReference type="NCBI Taxonomy" id="182803"/>
    <lineage>
        <taxon>Eukaryota</taxon>
        <taxon>Metazoa</taxon>
        <taxon>Ecdysozoa</taxon>
        <taxon>Arthropoda</taxon>
        <taxon>Chelicerata</taxon>
        <taxon>Arachnida</taxon>
        <taxon>Araneae</taxon>
        <taxon>Araneomorphae</taxon>
        <taxon>Entelegynae</taxon>
        <taxon>Araneoidea</taxon>
        <taxon>Araneidae</taxon>
        <taxon>Araneus</taxon>
    </lineage>
</organism>
<comment type="caution">
    <text evidence="2">The sequence shown here is derived from an EMBL/GenBank/DDBJ whole genome shotgun (WGS) entry which is preliminary data.</text>
</comment>
<dbReference type="AlphaFoldDB" id="A0A4Y2A660"/>
<keyword evidence="1" id="KW-0732">Signal</keyword>
<feature type="signal peptide" evidence="1">
    <location>
        <begin position="1"/>
        <end position="36"/>
    </location>
</feature>
<evidence type="ECO:0000313" key="2">
    <source>
        <dbReference type="EMBL" id="GBL74726.1"/>
    </source>
</evidence>
<reference evidence="2 3" key="1">
    <citation type="journal article" date="2019" name="Sci. Rep.">
        <title>Orb-weaving spider Araneus ventricosus genome elucidates the spidroin gene catalogue.</title>
        <authorList>
            <person name="Kono N."/>
            <person name="Nakamura H."/>
            <person name="Ohtoshi R."/>
            <person name="Moran D.A.P."/>
            <person name="Shinohara A."/>
            <person name="Yoshida Y."/>
            <person name="Fujiwara M."/>
            <person name="Mori M."/>
            <person name="Tomita M."/>
            <person name="Arakawa K."/>
        </authorList>
    </citation>
    <scope>NUCLEOTIDE SEQUENCE [LARGE SCALE GENOMIC DNA]</scope>
</reference>
<dbReference type="EMBL" id="BGPR01000006">
    <property type="protein sequence ID" value="GBL74726.1"/>
    <property type="molecule type" value="Genomic_DNA"/>
</dbReference>
<evidence type="ECO:0008006" key="4">
    <source>
        <dbReference type="Google" id="ProtNLM"/>
    </source>
</evidence>
<accession>A0A4Y2A660</accession>
<proteinExistence type="predicted"/>
<keyword evidence="3" id="KW-1185">Reference proteome</keyword>
<feature type="chain" id="PRO_5021204271" description="Secreted protein" evidence="1">
    <location>
        <begin position="37"/>
        <end position="100"/>
    </location>
</feature>
<evidence type="ECO:0000313" key="3">
    <source>
        <dbReference type="Proteomes" id="UP000499080"/>
    </source>
</evidence>
<protein>
    <recommendedName>
        <fullName evidence="4">Secreted protein</fullName>
    </recommendedName>
</protein>